<reference evidence="1 2" key="1">
    <citation type="submission" date="2019-02" db="EMBL/GenBank/DDBJ databases">
        <title>Genomic Encyclopedia of Type Strains, Phase IV (KMG-IV): sequencing the most valuable type-strain genomes for metagenomic binning, comparative biology and taxonomic classification.</title>
        <authorList>
            <person name="Goeker M."/>
        </authorList>
    </citation>
    <scope>NUCLEOTIDE SEQUENCE [LARGE SCALE GENOMIC DNA]</scope>
    <source>
        <strain evidence="1 2">DSM 19570</strain>
    </source>
</reference>
<dbReference type="PANTHER" id="PTHR36513">
    <property type="entry name" value="ABC TRANSMEMBRANE TYPE-1 DOMAIN-CONTAINING PROTEIN"/>
    <property type="match status" value="1"/>
</dbReference>
<dbReference type="AlphaFoldDB" id="A0A4Q7VZX3"/>
<accession>A0A4Q7VZX3</accession>
<dbReference type="InterPro" id="IPR029058">
    <property type="entry name" value="AB_hydrolase_fold"/>
</dbReference>
<proteinExistence type="predicted"/>
<evidence type="ECO:0000313" key="2">
    <source>
        <dbReference type="Proteomes" id="UP000293671"/>
    </source>
</evidence>
<dbReference type="InterPro" id="IPR010297">
    <property type="entry name" value="DUF900_hydrolase"/>
</dbReference>
<keyword evidence="2" id="KW-1185">Reference proteome</keyword>
<dbReference type="PANTHER" id="PTHR36513:SF1">
    <property type="entry name" value="TRANSMEMBRANE PROTEIN"/>
    <property type="match status" value="1"/>
</dbReference>
<dbReference type="EMBL" id="SHKP01000004">
    <property type="protein sequence ID" value="RZU02427.1"/>
    <property type="molecule type" value="Genomic_DNA"/>
</dbReference>
<dbReference type="SUPFAM" id="SSF53474">
    <property type="entry name" value="alpha/beta-Hydrolases"/>
    <property type="match status" value="1"/>
</dbReference>
<dbReference type="Gene3D" id="3.40.50.1820">
    <property type="entry name" value="alpha/beta hydrolase"/>
    <property type="match status" value="1"/>
</dbReference>
<organism evidence="1 2">
    <name type="scientific">Rivibacter subsaxonicus</name>
    <dbReference type="NCBI Taxonomy" id="457575"/>
    <lineage>
        <taxon>Bacteria</taxon>
        <taxon>Pseudomonadati</taxon>
        <taxon>Pseudomonadota</taxon>
        <taxon>Betaproteobacteria</taxon>
        <taxon>Burkholderiales</taxon>
        <taxon>Rivibacter</taxon>
    </lineage>
</organism>
<dbReference type="InterPro" id="IPR014586">
    <property type="entry name" value="UCP033909"/>
</dbReference>
<gene>
    <name evidence="1" type="ORF">EV670_0450</name>
</gene>
<dbReference type="Proteomes" id="UP000293671">
    <property type="component" value="Unassembled WGS sequence"/>
</dbReference>
<dbReference type="Pfam" id="PF05990">
    <property type="entry name" value="DUF900"/>
    <property type="match status" value="1"/>
</dbReference>
<evidence type="ECO:0000313" key="1">
    <source>
        <dbReference type="EMBL" id="RZU02427.1"/>
    </source>
</evidence>
<sequence length="417" mass="45024">MPAPTVYVGPQGKPLLAAAAAADQKAAIDLLYVTDRAPGTEAAKTLPYSAERSHSMAFGTVTVEFGEGVPLDTLVAQSTLSKRTVPLDLKLGPTTELGRFPPIPYGVEPVPTGLVRAPAAIEAHERAAAMLQREVARRLGAAPRKEVVLFVHGYANTFQDATFTMGELCHFLGREFVCAIFTWPAGGSRGLFFGYNVDRESGEFAVHHLKQAVRLIADTPGVEKLHLLAHSRGTDVLVTALRELEIEAYMGGLFLDSRFKVRNIVLMSPDLDLDVGVAKLFSIESDPTLPFGGTPNPRLVLPAPKLRLTVYMSEGDKALGVSEWLMGSLRRMGRVDQASLSKEQIAKSRAISGFATFVQVTNTAGFIGHSYFVSDPAVSADLVSLVRYGLEPGEPGRPLEEISRPFWRISPARAASN</sequence>
<dbReference type="PIRSF" id="PIRSF033909">
    <property type="entry name" value="UCP033909"/>
    <property type="match status" value="1"/>
</dbReference>
<comment type="caution">
    <text evidence="1">The sequence shown here is derived from an EMBL/GenBank/DDBJ whole genome shotgun (WGS) entry which is preliminary data.</text>
</comment>
<protein>
    <submittedName>
        <fullName evidence="1">Esterase/lipase superfamily enzyme</fullName>
    </submittedName>
</protein>
<name>A0A4Q7VZX3_9BURK</name>